<feature type="region of interest" description="Disordered" evidence="1">
    <location>
        <begin position="78"/>
        <end position="134"/>
    </location>
</feature>
<dbReference type="InterPro" id="IPR036047">
    <property type="entry name" value="F-box-like_dom_sf"/>
</dbReference>
<feature type="domain" description="F-box" evidence="2">
    <location>
        <begin position="210"/>
        <end position="259"/>
    </location>
</feature>
<dbReference type="PROSITE" id="PS50181">
    <property type="entry name" value="FBOX"/>
    <property type="match status" value="1"/>
</dbReference>
<accession>A0A3N4I0J3</accession>
<dbReference type="EMBL" id="ML119697">
    <property type="protein sequence ID" value="RPA79625.1"/>
    <property type="molecule type" value="Genomic_DNA"/>
</dbReference>
<gene>
    <name evidence="3" type="ORF">BJ508DRAFT_308241</name>
</gene>
<evidence type="ECO:0000313" key="3">
    <source>
        <dbReference type="EMBL" id="RPA79625.1"/>
    </source>
</evidence>
<name>A0A3N4I0J3_ASCIM</name>
<feature type="compositionally biased region" description="Polar residues" evidence="1">
    <location>
        <begin position="104"/>
        <end position="114"/>
    </location>
</feature>
<protein>
    <recommendedName>
        <fullName evidence="2">F-box domain-containing protein</fullName>
    </recommendedName>
</protein>
<dbReference type="InterPro" id="IPR001810">
    <property type="entry name" value="F-box_dom"/>
</dbReference>
<evidence type="ECO:0000313" key="4">
    <source>
        <dbReference type="Proteomes" id="UP000275078"/>
    </source>
</evidence>
<evidence type="ECO:0000259" key="2">
    <source>
        <dbReference type="PROSITE" id="PS50181"/>
    </source>
</evidence>
<dbReference type="AlphaFoldDB" id="A0A3N4I0J3"/>
<reference evidence="3 4" key="1">
    <citation type="journal article" date="2018" name="Nat. Ecol. Evol.">
        <title>Pezizomycetes genomes reveal the molecular basis of ectomycorrhizal truffle lifestyle.</title>
        <authorList>
            <person name="Murat C."/>
            <person name="Payen T."/>
            <person name="Noel B."/>
            <person name="Kuo A."/>
            <person name="Morin E."/>
            <person name="Chen J."/>
            <person name="Kohler A."/>
            <person name="Krizsan K."/>
            <person name="Balestrini R."/>
            <person name="Da Silva C."/>
            <person name="Montanini B."/>
            <person name="Hainaut M."/>
            <person name="Levati E."/>
            <person name="Barry K.W."/>
            <person name="Belfiori B."/>
            <person name="Cichocki N."/>
            <person name="Clum A."/>
            <person name="Dockter R.B."/>
            <person name="Fauchery L."/>
            <person name="Guy J."/>
            <person name="Iotti M."/>
            <person name="Le Tacon F."/>
            <person name="Lindquist E.A."/>
            <person name="Lipzen A."/>
            <person name="Malagnac F."/>
            <person name="Mello A."/>
            <person name="Molinier V."/>
            <person name="Miyauchi S."/>
            <person name="Poulain J."/>
            <person name="Riccioni C."/>
            <person name="Rubini A."/>
            <person name="Sitrit Y."/>
            <person name="Splivallo R."/>
            <person name="Traeger S."/>
            <person name="Wang M."/>
            <person name="Zifcakova L."/>
            <person name="Wipf D."/>
            <person name="Zambonelli A."/>
            <person name="Paolocci F."/>
            <person name="Nowrousian M."/>
            <person name="Ottonello S."/>
            <person name="Baldrian P."/>
            <person name="Spatafora J.W."/>
            <person name="Henrissat B."/>
            <person name="Nagy L.G."/>
            <person name="Aury J.M."/>
            <person name="Wincker P."/>
            <person name="Grigoriev I.V."/>
            <person name="Bonfante P."/>
            <person name="Martin F.M."/>
        </authorList>
    </citation>
    <scope>NUCLEOTIDE SEQUENCE [LARGE SCALE GENOMIC DNA]</scope>
    <source>
        <strain evidence="3 4">RN42</strain>
    </source>
</reference>
<proteinExistence type="predicted"/>
<evidence type="ECO:0000256" key="1">
    <source>
        <dbReference type="SAM" id="MobiDB-lite"/>
    </source>
</evidence>
<feature type="compositionally biased region" description="Acidic residues" evidence="1">
    <location>
        <begin position="115"/>
        <end position="134"/>
    </location>
</feature>
<keyword evidence="4" id="KW-1185">Reference proteome</keyword>
<dbReference type="Proteomes" id="UP000275078">
    <property type="component" value="Unassembled WGS sequence"/>
</dbReference>
<sequence>MISTFEQSPLSQNLCLNGEQQHDPSHHKTLNHHCDSVQHPILHASSNESSEAEIPVLNTENENYVYVIEVLQQLKKLQKEDSVPSEPSSSSSESHRSSDLESNGAFSSAGSMSESDTDYELFDSDSETDLDPGEEEDLFLPQLDEEPDMANVVLEEAQPLAFEIQEELDLDLQADGFPSTVFEIFGYQASIPTLPPTLTSSSPTPRAIDTSSIFRLPVELILAVFEIASAADIRSLRRTCNYLDRLYRENEFSLIGRNVRNRFGGDTCLTVLNLLRTPGPGSKLLDQALRIPHSRITFPHRSRFNFNLPPVSASTFRLSELRMLEWIDSFFIQPFLTRFVETAPFKVPGFINNRLSRAGPAVNYSERARVEKALWNLLAGFKHFHGFHSCFPRAGLPPHNFCLDRYGDFIVDDCAEDRNVRDIQRLDSFGDWYHPTSRVEPVFDAAGFTESFTIPEHIQMCAVSYWLSDSRLGGRGDERGDWSRRVGLGHYESILEMVLLDRLTAIPSLVTYGPYGGANRRLMRHVLLSSLEDAGQDSIRELIALDPWNGYGGMGLDRPSEEALPEGRYGQVWAGRVITVGPRNVDWSGRWVLAVLAGWRAKRFLPGSPFIEWLDGVEEDENGEVQ</sequence>
<dbReference type="SUPFAM" id="SSF81383">
    <property type="entry name" value="F-box domain"/>
    <property type="match status" value="1"/>
</dbReference>
<organism evidence="3 4">
    <name type="scientific">Ascobolus immersus RN42</name>
    <dbReference type="NCBI Taxonomy" id="1160509"/>
    <lineage>
        <taxon>Eukaryota</taxon>
        <taxon>Fungi</taxon>
        <taxon>Dikarya</taxon>
        <taxon>Ascomycota</taxon>
        <taxon>Pezizomycotina</taxon>
        <taxon>Pezizomycetes</taxon>
        <taxon>Pezizales</taxon>
        <taxon>Ascobolaceae</taxon>
        <taxon>Ascobolus</taxon>
    </lineage>
</organism>